<keyword evidence="3" id="KW-0560">Oxidoreductase</keyword>
<organism evidence="6 7">
    <name type="scientific">Chitinophaga nivalis</name>
    <dbReference type="NCBI Taxonomy" id="2991709"/>
    <lineage>
        <taxon>Bacteria</taxon>
        <taxon>Pseudomonadati</taxon>
        <taxon>Bacteroidota</taxon>
        <taxon>Chitinophagia</taxon>
        <taxon>Chitinophagales</taxon>
        <taxon>Chitinophagaceae</taxon>
        <taxon>Chitinophaga</taxon>
    </lineage>
</organism>
<evidence type="ECO:0000256" key="3">
    <source>
        <dbReference type="ARBA" id="ARBA00023002"/>
    </source>
</evidence>
<reference evidence="6 7" key="1">
    <citation type="submission" date="2022-10" db="EMBL/GenBank/DDBJ databases">
        <title>Chitinophaga nivalis PC15 sp. nov., isolated from Pyeongchang county, South Korea.</title>
        <authorList>
            <person name="Trinh H.N."/>
        </authorList>
    </citation>
    <scope>NUCLEOTIDE SEQUENCE [LARGE SCALE GENOMIC DNA]</scope>
    <source>
        <strain evidence="6 7">PC14</strain>
    </source>
</reference>
<evidence type="ECO:0000256" key="1">
    <source>
        <dbReference type="ARBA" id="ARBA00022485"/>
    </source>
</evidence>
<proteinExistence type="predicted"/>
<dbReference type="Pfam" id="PF12831">
    <property type="entry name" value="FAD_oxidored"/>
    <property type="match status" value="1"/>
</dbReference>
<dbReference type="Proteomes" id="UP001207742">
    <property type="component" value="Unassembled WGS sequence"/>
</dbReference>
<keyword evidence="7" id="KW-1185">Reference proteome</keyword>
<gene>
    <name evidence="6" type="ORF">OL497_09905</name>
</gene>
<accession>A0ABT3IJR9</accession>
<keyword evidence="4" id="KW-0408">Iron</keyword>
<dbReference type="EMBL" id="JAPDNS010000001">
    <property type="protein sequence ID" value="MCW3484207.1"/>
    <property type="molecule type" value="Genomic_DNA"/>
</dbReference>
<evidence type="ECO:0000256" key="2">
    <source>
        <dbReference type="ARBA" id="ARBA00022723"/>
    </source>
</evidence>
<comment type="caution">
    <text evidence="6">The sequence shown here is derived from an EMBL/GenBank/DDBJ whole genome shotgun (WGS) entry which is preliminary data.</text>
</comment>
<dbReference type="Gene3D" id="3.50.50.60">
    <property type="entry name" value="FAD/NAD(P)-binding domain"/>
    <property type="match status" value="1"/>
</dbReference>
<sequence>MIKSGITDSRSFPAVSIHGDLVITGGGLSGVCCAITAARQGLKVVLVQDRPVLGGNASSEVRLWILGATSHMGNNNRWAREGGVVDEILVENTYRNPEGNPVIFDMVLLDKVVKETNITLLLNTAVYAVDKKDMATIQSLHAFCSQNQTTYTLTAPLFCDASGDGVVGFLSGAAFRMGAESQEEFGEKFAPSAVYGELLGHSLYFYSKDTGKPVVFTPPDFALKDITKIPRFKTFNAQESGCKLWWIEYGGRRDTVHDTEEIKWELWKVVYGVWDYIKNSGNFPEAATLTLEWVGAIPGKRESRRFEGDYMMTQQDIVEQRWHEDAVAFGGWSVDLHPADGVFSEKPGCNQWHSKGIYQIPYRSLYSKNIHNLFLGGRIISASHVAFASTRVMATAAYVSQAAGMAAALCIEKNILPADIFNQYHIPSLQQRLLKTGQYIPGLVLQDEQDLVGKAVISASSELLLTAFPGATQVTPLTLSVAQLLPLDKGTVPSFTFQADAQENTVLEVALRSSSKPGNYTPDITLATQHIPVHPGHNVLEIQFPVELETAAYVFITFMKNPLVALHVTEKRVTGILSVFNSVNKAVSNYGRQTPPEDIGMEAFEFWCPQRRPGGQNIAVQCDAGIHRFKAANISNGIDRPTHQPNAWVADWNDPQPQLILTWSQPQQIRYIDLFLDADYDHPMESVLMTHPENVMPFCVRNYRIKDAAGNILADKKDNYQTHNRIYFAALVTTDRLIIELEHPSATVPAAVFAVRCYGGEVGQQL</sequence>
<keyword evidence="2" id="KW-0479">Metal-binding</keyword>
<keyword evidence="5" id="KW-0411">Iron-sulfur</keyword>
<dbReference type="RefSeq" id="WP_264729726.1">
    <property type="nucleotide sequence ID" value="NZ_JAPDNR010000001.1"/>
</dbReference>
<name>A0ABT3IJR9_9BACT</name>
<keyword evidence="1" id="KW-0004">4Fe-4S</keyword>
<dbReference type="InterPro" id="IPR039650">
    <property type="entry name" value="HdrA-like"/>
</dbReference>
<evidence type="ECO:0000313" key="6">
    <source>
        <dbReference type="EMBL" id="MCW3484207.1"/>
    </source>
</evidence>
<dbReference type="PANTHER" id="PTHR43498:SF1">
    <property type="entry name" value="COB--COM HETERODISULFIDE REDUCTASE IRON-SULFUR SUBUNIT A"/>
    <property type="match status" value="1"/>
</dbReference>
<evidence type="ECO:0000256" key="4">
    <source>
        <dbReference type="ARBA" id="ARBA00023004"/>
    </source>
</evidence>
<dbReference type="PANTHER" id="PTHR43498">
    <property type="entry name" value="FERREDOXIN:COB-COM HETERODISULFIDE REDUCTASE SUBUNIT A"/>
    <property type="match status" value="1"/>
</dbReference>
<dbReference type="InterPro" id="IPR036188">
    <property type="entry name" value="FAD/NAD-bd_sf"/>
</dbReference>
<evidence type="ECO:0000313" key="7">
    <source>
        <dbReference type="Proteomes" id="UP001207742"/>
    </source>
</evidence>
<evidence type="ECO:0000256" key="5">
    <source>
        <dbReference type="ARBA" id="ARBA00023014"/>
    </source>
</evidence>
<dbReference type="SUPFAM" id="SSF51905">
    <property type="entry name" value="FAD/NAD(P)-binding domain"/>
    <property type="match status" value="1"/>
</dbReference>
<protein>
    <submittedName>
        <fullName evidence="6">FAD-dependent oxidoreductase</fullName>
    </submittedName>
</protein>